<dbReference type="NCBIfam" id="TIGR01498">
    <property type="entry name" value="folK"/>
    <property type="match status" value="1"/>
</dbReference>
<evidence type="ECO:0000256" key="3">
    <source>
        <dbReference type="ARBA" id="ARBA00013253"/>
    </source>
</evidence>
<evidence type="ECO:0000256" key="1">
    <source>
        <dbReference type="ARBA" id="ARBA00005051"/>
    </source>
</evidence>
<evidence type="ECO:0000256" key="8">
    <source>
        <dbReference type="ARBA" id="ARBA00022840"/>
    </source>
</evidence>
<dbReference type="GO" id="GO:0016301">
    <property type="term" value="F:kinase activity"/>
    <property type="evidence" value="ECO:0007669"/>
    <property type="project" value="UniProtKB-KW"/>
</dbReference>
<evidence type="ECO:0000256" key="11">
    <source>
        <dbReference type="ARBA" id="ARBA00029766"/>
    </source>
</evidence>
<dbReference type="InterPro" id="IPR000550">
    <property type="entry name" value="Hppk"/>
</dbReference>
<keyword evidence="6" id="KW-0547">Nucleotide-binding</keyword>
<comment type="pathway">
    <text evidence="1">Cofactor biosynthesis; tetrahydrofolate biosynthesis; 2-amino-4-hydroxy-6-hydroxymethyl-7,8-dihydropteridine diphosphate from 7,8-dihydroneopterin triphosphate: step 4/4.</text>
</comment>
<evidence type="ECO:0000259" key="13">
    <source>
        <dbReference type="Pfam" id="PF01288"/>
    </source>
</evidence>
<dbReference type="PANTHER" id="PTHR43071">
    <property type="entry name" value="2-AMINO-4-HYDROXY-6-HYDROXYMETHYLDIHYDROPTERIDINE PYROPHOSPHOKINASE"/>
    <property type="match status" value="1"/>
</dbReference>
<dbReference type="EC" id="2.7.6.3" evidence="3"/>
<organism evidence="14 15">
    <name type="scientific">Albidovulum aquaemixtae</name>
    <dbReference type="NCBI Taxonomy" id="1542388"/>
    <lineage>
        <taxon>Bacteria</taxon>
        <taxon>Pseudomonadati</taxon>
        <taxon>Pseudomonadota</taxon>
        <taxon>Alphaproteobacteria</taxon>
        <taxon>Rhodobacterales</taxon>
        <taxon>Paracoccaceae</taxon>
        <taxon>Albidovulum</taxon>
    </lineage>
</organism>
<dbReference type="GO" id="GO:0046656">
    <property type="term" value="P:folic acid biosynthetic process"/>
    <property type="evidence" value="ECO:0007669"/>
    <property type="project" value="UniProtKB-KW"/>
</dbReference>
<keyword evidence="15" id="KW-1185">Reference proteome</keyword>
<keyword evidence="5 14" id="KW-0808">Transferase</keyword>
<dbReference type="UniPathway" id="UPA00077">
    <property type="reaction ID" value="UER00155"/>
</dbReference>
<dbReference type="EMBL" id="OMOQ01000001">
    <property type="protein sequence ID" value="SPH16587.1"/>
    <property type="molecule type" value="Genomic_DNA"/>
</dbReference>
<dbReference type="GO" id="GO:0003848">
    <property type="term" value="F:2-amino-4-hydroxy-6-hydroxymethyldihydropteridine diphosphokinase activity"/>
    <property type="evidence" value="ECO:0007669"/>
    <property type="project" value="UniProtKB-EC"/>
</dbReference>
<feature type="domain" description="7,8-dihydro-6-hydroxymethylpterin-pyrophosphokinase" evidence="13">
    <location>
        <begin position="16"/>
        <end position="166"/>
    </location>
</feature>
<evidence type="ECO:0000256" key="12">
    <source>
        <dbReference type="ARBA" id="ARBA00033413"/>
    </source>
</evidence>
<protein>
    <recommendedName>
        <fullName evidence="4">2-amino-4-hydroxy-6-hydroxymethyldihydropteridine pyrophosphokinase</fullName>
        <ecNumber evidence="3">2.7.6.3</ecNumber>
    </recommendedName>
    <alternativeName>
        <fullName evidence="11">6-hydroxymethyl-7,8-dihydropterin pyrophosphokinase</fullName>
    </alternativeName>
    <alternativeName>
        <fullName evidence="12">7,8-dihydro-6-hydroxymethylpterin-pyrophosphokinase</fullName>
    </alternativeName>
</protein>
<name>A0A2R8B1Z2_9RHOB</name>
<sequence length="195" mass="21600">MTHNLVSVQKDRIAAIALGGNLLSTLGFPEQNIIRAMRDVQERIGGIVAVSRLYRTPAFPPGSGPDFVNAALLLDTGLSAPALLSELHAIERDHGRERKERWRARTLDLDLLWLDDTILPDTPTLESWMLLPAERQRTESPDRLILPHPRLQDRAFVLIPLAEIAPFWCHPLTGQTVAEMAAALPEADKAAICPL</sequence>
<dbReference type="AlphaFoldDB" id="A0A2R8B1Z2"/>
<reference evidence="14 15" key="1">
    <citation type="submission" date="2018-03" db="EMBL/GenBank/DDBJ databases">
        <authorList>
            <person name="Keele B.F."/>
        </authorList>
    </citation>
    <scope>NUCLEOTIDE SEQUENCE [LARGE SCALE GENOMIC DNA]</scope>
    <source>
        <strain evidence="14 15">CECT 8626</strain>
    </source>
</reference>
<dbReference type="GO" id="GO:0046654">
    <property type="term" value="P:tetrahydrofolate biosynthetic process"/>
    <property type="evidence" value="ECO:0007669"/>
    <property type="project" value="UniProtKB-UniPathway"/>
</dbReference>
<evidence type="ECO:0000256" key="9">
    <source>
        <dbReference type="ARBA" id="ARBA00022909"/>
    </source>
</evidence>
<accession>A0A2R8B1Z2</accession>
<gene>
    <name evidence="14" type="primary">folK</name>
    <name evidence="14" type="ORF">DEA8626_00097</name>
</gene>
<dbReference type="GO" id="GO:0005524">
    <property type="term" value="F:ATP binding"/>
    <property type="evidence" value="ECO:0007669"/>
    <property type="project" value="UniProtKB-KW"/>
</dbReference>
<evidence type="ECO:0000256" key="2">
    <source>
        <dbReference type="ARBA" id="ARBA00005810"/>
    </source>
</evidence>
<keyword evidence="8" id="KW-0067">ATP-binding</keyword>
<comment type="function">
    <text evidence="10">Catalyzes the transfer of pyrophosphate from adenosine triphosphate (ATP) to 6-hydroxymethyl-7,8-dihydropterin, an enzymatic step in folate biosynthesis pathway.</text>
</comment>
<proteinExistence type="inferred from homology"/>
<keyword evidence="9" id="KW-0289">Folate biosynthesis</keyword>
<dbReference type="InterPro" id="IPR035907">
    <property type="entry name" value="Hppk_sf"/>
</dbReference>
<evidence type="ECO:0000256" key="6">
    <source>
        <dbReference type="ARBA" id="ARBA00022741"/>
    </source>
</evidence>
<comment type="similarity">
    <text evidence="2">Belongs to the HPPK family.</text>
</comment>
<evidence type="ECO:0000256" key="5">
    <source>
        <dbReference type="ARBA" id="ARBA00022679"/>
    </source>
</evidence>
<evidence type="ECO:0000256" key="7">
    <source>
        <dbReference type="ARBA" id="ARBA00022777"/>
    </source>
</evidence>
<evidence type="ECO:0000313" key="15">
    <source>
        <dbReference type="Proteomes" id="UP000244924"/>
    </source>
</evidence>
<keyword evidence="7 14" id="KW-0418">Kinase</keyword>
<evidence type="ECO:0000256" key="4">
    <source>
        <dbReference type="ARBA" id="ARBA00016218"/>
    </source>
</evidence>
<dbReference type="Proteomes" id="UP000244924">
    <property type="component" value="Unassembled WGS sequence"/>
</dbReference>
<dbReference type="PANTHER" id="PTHR43071:SF1">
    <property type="entry name" value="2-AMINO-4-HYDROXY-6-HYDROXYMETHYLDIHYDROPTERIDINE PYROPHOSPHOKINASE"/>
    <property type="match status" value="1"/>
</dbReference>
<evidence type="ECO:0000313" key="14">
    <source>
        <dbReference type="EMBL" id="SPH16587.1"/>
    </source>
</evidence>
<dbReference type="Gene3D" id="3.30.70.560">
    <property type="entry name" value="7,8-Dihydro-6-hydroxymethylpterin-pyrophosphokinase HPPK"/>
    <property type="match status" value="1"/>
</dbReference>
<dbReference type="Pfam" id="PF01288">
    <property type="entry name" value="HPPK"/>
    <property type="match status" value="1"/>
</dbReference>
<evidence type="ECO:0000256" key="10">
    <source>
        <dbReference type="ARBA" id="ARBA00029409"/>
    </source>
</evidence>
<dbReference type="SUPFAM" id="SSF55083">
    <property type="entry name" value="6-hydroxymethyl-7,8-dihydropterin pyrophosphokinase, HPPK"/>
    <property type="match status" value="1"/>
</dbReference>
<dbReference type="CDD" id="cd00483">
    <property type="entry name" value="HPPK"/>
    <property type="match status" value="1"/>
</dbReference>